<feature type="region of interest" description="Disordered" evidence="3">
    <location>
        <begin position="88"/>
        <end position="129"/>
    </location>
</feature>
<evidence type="ECO:0000256" key="1">
    <source>
        <dbReference type="ARBA" id="ARBA00022614"/>
    </source>
</evidence>
<dbReference type="AlphaFoldDB" id="A0A8J5H3Z0"/>
<gene>
    <name evidence="5" type="ORF">ZIOFF_034635</name>
</gene>
<dbReference type="Pfam" id="PF08263">
    <property type="entry name" value="LRRNT_2"/>
    <property type="match status" value="1"/>
</dbReference>
<name>A0A8J5H3Z0_ZINOF</name>
<accession>A0A8J5H3Z0</accession>
<proteinExistence type="predicted"/>
<comment type="caution">
    <text evidence="5">The sequence shown here is derived from an EMBL/GenBank/DDBJ whole genome shotgun (WGS) entry which is preliminary data.</text>
</comment>
<reference evidence="5 6" key="1">
    <citation type="submission" date="2020-08" db="EMBL/GenBank/DDBJ databases">
        <title>Plant Genome Project.</title>
        <authorList>
            <person name="Zhang R.-G."/>
        </authorList>
    </citation>
    <scope>NUCLEOTIDE SEQUENCE [LARGE SCALE GENOMIC DNA]</scope>
    <source>
        <tissue evidence="5">Rhizome</tissue>
    </source>
</reference>
<keyword evidence="1" id="KW-0433">Leucine-rich repeat</keyword>
<keyword evidence="6" id="KW-1185">Reference proteome</keyword>
<dbReference type="InterPro" id="IPR013210">
    <property type="entry name" value="LRR_N_plant-typ"/>
</dbReference>
<evidence type="ECO:0000256" key="3">
    <source>
        <dbReference type="SAM" id="MobiDB-lite"/>
    </source>
</evidence>
<keyword evidence="2" id="KW-0677">Repeat</keyword>
<sequence length="235" mass="25734">MLAGRSRETQGEIDALTAFRLALRDPLGALDGWDEASLSAPCDWRGVACEPNAAPRRGEIRRKGAAVLEKKTGREICRSSPLEKEKKKMRRGCNLQWGREKKREKKEEKKRVDSNPAKAGMTRSKADTARVEVTSTVGVEVAGTAGVELPNIAEMELTNIAERELADTAEVEVGDFVAETAEIFAGLSTAEIVEVVRNIYSYPVDILMPGDLVHHIENTSQISSLTVMGRATRSL</sequence>
<feature type="domain" description="Leucine-rich repeat-containing N-terminal plant-type" evidence="4">
    <location>
        <begin position="11"/>
        <end position="49"/>
    </location>
</feature>
<protein>
    <recommendedName>
        <fullName evidence="4">Leucine-rich repeat-containing N-terminal plant-type domain-containing protein</fullName>
    </recommendedName>
</protein>
<feature type="compositionally biased region" description="Basic and acidic residues" evidence="3">
    <location>
        <begin position="98"/>
        <end position="113"/>
    </location>
</feature>
<evidence type="ECO:0000256" key="2">
    <source>
        <dbReference type="ARBA" id="ARBA00022737"/>
    </source>
</evidence>
<dbReference type="EMBL" id="JACMSC010000009">
    <property type="protein sequence ID" value="KAG6509244.1"/>
    <property type="molecule type" value="Genomic_DNA"/>
</dbReference>
<evidence type="ECO:0000313" key="6">
    <source>
        <dbReference type="Proteomes" id="UP000734854"/>
    </source>
</evidence>
<evidence type="ECO:0000313" key="5">
    <source>
        <dbReference type="EMBL" id="KAG6509244.1"/>
    </source>
</evidence>
<evidence type="ECO:0000259" key="4">
    <source>
        <dbReference type="Pfam" id="PF08263"/>
    </source>
</evidence>
<organism evidence="5 6">
    <name type="scientific">Zingiber officinale</name>
    <name type="common">Ginger</name>
    <name type="synonym">Amomum zingiber</name>
    <dbReference type="NCBI Taxonomy" id="94328"/>
    <lineage>
        <taxon>Eukaryota</taxon>
        <taxon>Viridiplantae</taxon>
        <taxon>Streptophyta</taxon>
        <taxon>Embryophyta</taxon>
        <taxon>Tracheophyta</taxon>
        <taxon>Spermatophyta</taxon>
        <taxon>Magnoliopsida</taxon>
        <taxon>Liliopsida</taxon>
        <taxon>Zingiberales</taxon>
        <taxon>Zingiberaceae</taxon>
        <taxon>Zingiber</taxon>
    </lineage>
</organism>
<dbReference type="Proteomes" id="UP000734854">
    <property type="component" value="Unassembled WGS sequence"/>
</dbReference>